<protein>
    <submittedName>
        <fullName evidence="2">Uncharacterized protein</fullName>
    </submittedName>
</protein>
<organism evidence="2 3">
    <name type="scientific">Actinomadura algeriensis</name>
    <dbReference type="NCBI Taxonomy" id="1679523"/>
    <lineage>
        <taxon>Bacteria</taxon>
        <taxon>Bacillati</taxon>
        <taxon>Actinomycetota</taxon>
        <taxon>Actinomycetes</taxon>
        <taxon>Streptosporangiales</taxon>
        <taxon>Thermomonosporaceae</taxon>
        <taxon>Actinomadura</taxon>
    </lineage>
</organism>
<accession>A0ABR9JIP8</accession>
<evidence type="ECO:0000313" key="3">
    <source>
        <dbReference type="Proteomes" id="UP000627838"/>
    </source>
</evidence>
<proteinExistence type="predicted"/>
<sequence>MNDPMRNLSISDQSWTMQSEAAEAQQSEATEEFDVSAEAEFERNLNFNYARI</sequence>
<comment type="caution">
    <text evidence="2">The sequence shown here is derived from an EMBL/GenBank/DDBJ whole genome shotgun (WGS) entry which is preliminary data.</text>
</comment>
<feature type="region of interest" description="Disordered" evidence="1">
    <location>
        <begin position="1"/>
        <end position="36"/>
    </location>
</feature>
<dbReference type="Proteomes" id="UP000627838">
    <property type="component" value="Unassembled WGS sequence"/>
</dbReference>
<keyword evidence="3" id="KW-1185">Reference proteome</keyword>
<reference evidence="2 3" key="1">
    <citation type="submission" date="2020-10" db="EMBL/GenBank/DDBJ databases">
        <title>Sequencing the genomes of 1000 actinobacteria strains.</title>
        <authorList>
            <person name="Klenk H.-P."/>
        </authorList>
    </citation>
    <scope>NUCLEOTIDE SEQUENCE [LARGE SCALE GENOMIC DNA]</scope>
    <source>
        <strain evidence="2 3">DSM 46744</strain>
    </source>
</reference>
<evidence type="ECO:0000256" key="1">
    <source>
        <dbReference type="SAM" id="MobiDB-lite"/>
    </source>
</evidence>
<name>A0ABR9JIP8_9ACTN</name>
<feature type="compositionally biased region" description="Low complexity" evidence="1">
    <location>
        <begin position="18"/>
        <end position="28"/>
    </location>
</feature>
<gene>
    <name evidence="2" type="ORF">H4W34_000240</name>
</gene>
<dbReference type="EMBL" id="JADBDZ010000001">
    <property type="protein sequence ID" value="MBE1530407.1"/>
    <property type="molecule type" value="Genomic_DNA"/>
</dbReference>
<dbReference type="RefSeq" id="WP_192757413.1">
    <property type="nucleotide sequence ID" value="NZ_JADBDZ010000001.1"/>
</dbReference>
<feature type="compositionally biased region" description="Polar residues" evidence="1">
    <location>
        <begin position="8"/>
        <end position="17"/>
    </location>
</feature>
<evidence type="ECO:0000313" key="2">
    <source>
        <dbReference type="EMBL" id="MBE1530407.1"/>
    </source>
</evidence>